<dbReference type="EMBL" id="ABLK01000473">
    <property type="protein sequence ID" value="EDT37423.1"/>
    <property type="molecule type" value="Genomic_DNA"/>
</dbReference>
<gene>
    <name evidence="1" type="ORF">BamMEX5DRAFT_6801</name>
</gene>
<evidence type="ECO:0000313" key="2">
    <source>
        <dbReference type="Proteomes" id="UP000004814"/>
    </source>
</evidence>
<dbReference type="PATRIC" id="fig|396597.7.peg.536"/>
<reference evidence="1 2" key="1">
    <citation type="submission" date="2008-03" db="EMBL/GenBank/DDBJ databases">
        <title>Sequencing of the draft genome and assembly of Burkholderia ambifaria MEX-5.</title>
        <authorList>
            <consortium name="US DOE Joint Genome Institute (JGI-PGF)"/>
            <person name="Copeland A."/>
            <person name="Lucas S."/>
            <person name="Lapidus A."/>
            <person name="Glavina del Rio T."/>
            <person name="Dalin E."/>
            <person name="Tice H."/>
            <person name="Bruce D."/>
            <person name="Goodwin L."/>
            <person name="Pitluck S."/>
            <person name="Larimer F."/>
            <person name="Land M.L."/>
            <person name="Hauser L."/>
            <person name="Tiedje J."/>
            <person name="Richardson P."/>
        </authorList>
    </citation>
    <scope>NUCLEOTIDE SEQUENCE [LARGE SCALE GENOMIC DNA]</scope>
    <source>
        <strain evidence="1 2">MEX-5</strain>
    </source>
</reference>
<name>B1TG85_9BURK</name>
<dbReference type="PROSITE" id="PS51257">
    <property type="entry name" value="PROKAR_LIPOPROTEIN"/>
    <property type="match status" value="1"/>
</dbReference>
<sequence length="31" mass="3806">MQYLKRNAKVEAIRWWLGHYYPGGMACCRFR</sequence>
<comment type="caution">
    <text evidence="1">The sequence shown here is derived from an EMBL/GenBank/DDBJ whole genome shotgun (WGS) entry which is preliminary data.</text>
</comment>
<organism evidence="1 2">
    <name type="scientific">Burkholderia ambifaria MEX-5</name>
    <dbReference type="NCBI Taxonomy" id="396597"/>
    <lineage>
        <taxon>Bacteria</taxon>
        <taxon>Pseudomonadati</taxon>
        <taxon>Pseudomonadota</taxon>
        <taxon>Betaproteobacteria</taxon>
        <taxon>Burkholderiales</taxon>
        <taxon>Burkholderiaceae</taxon>
        <taxon>Burkholderia</taxon>
        <taxon>Burkholderia cepacia complex</taxon>
    </lineage>
</organism>
<dbReference type="Proteomes" id="UP000004814">
    <property type="component" value="Unassembled WGS sequence"/>
</dbReference>
<evidence type="ECO:0000313" key="1">
    <source>
        <dbReference type="EMBL" id="EDT37423.1"/>
    </source>
</evidence>
<dbReference type="AlphaFoldDB" id="B1TG85"/>
<accession>B1TG85</accession>
<proteinExistence type="predicted"/>
<protein>
    <submittedName>
        <fullName evidence="1">Uncharacterized protein</fullName>
    </submittedName>
</protein>